<evidence type="ECO:0000313" key="3">
    <source>
        <dbReference type="Proteomes" id="UP001397290"/>
    </source>
</evidence>
<feature type="region of interest" description="Disordered" evidence="1">
    <location>
        <begin position="27"/>
        <end position="101"/>
    </location>
</feature>
<feature type="compositionally biased region" description="Low complexity" evidence="1">
    <location>
        <begin position="53"/>
        <end position="101"/>
    </location>
</feature>
<organism evidence="2 3">
    <name type="scientific">Beauveria asiatica</name>
    <dbReference type="NCBI Taxonomy" id="1069075"/>
    <lineage>
        <taxon>Eukaryota</taxon>
        <taxon>Fungi</taxon>
        <taxon>Dikarya</taxon>
        <taxon>Ascomycota</taxon>
        <taxon>Pezizomycotina</taxon>
        <taxon>Sordariomycetes</taxon>
        <taxon>Hypocreomycetidae</taxon>
        <taxon>Hypocreales</taxon>
        <taxon>Cordycipitaceae</taxon>
        <taxon>Beauveria</taxon>
    </lineage>
</organism>
<accession>A0AAW0RIU6</accession>
<dbReference type="EMBL" id="JAAHCF010000785">
    <property type="protein sequence ID" value="KAK8141971.1"/>
    <property type="molecule type" value="Genomic_DNA"/>
</dbReference>
<dbReference type="Proteomes" id="UP001397290">
    <property type="component" value="Unassembled WGS sequence"/>
</dbReference>
<gene>
    <name evidence="2" type="ORF">G3M48_009547</name>
</gene>
<sequence length="101" mass="9865">MEAPASAYANGGILRKCCDCSDHLLGDSGSGSVSEKRDESPLLLNSLQKAARPRSTGPGAAPAATAGRAVTRATSGAGRPPTMITGPGPDAPGAGTADSTT</sequence>
<protein>
    <submittedName>
        <fullName evidence="2">Uncharacterized protein</fullName>
    </submittedName>
</protein>
<evidence type="ECO:0000313" key="2">
    <source>
        <dbReference type="EMBL" id="KAK8141971.1"/>
    </source>
</evidence>
<keyword evidence="3" id="KW-1185">Reference proteome</keyword>
<comment type="caution">
    <text evidence="2">The sequence shown here is derived from an EMBL/GenBank/DDBJ whole genome shotgun (WGS) entry which is preliminary data.</text>
</comment>
<name>A0AAW0RIU6_9HYPO</name>
<reference evidence="2 3" key="1">
    <citation type="submission" date="2020-02" db="EMBL/GenBank/DDBJ databases">
        <title>Comparative genomics of the hypocrealean fungal genus Beauvera.</title>
        <authorList>
            <person name="Showalter D.N."/>
            <person name="Bushley K.E."/>
            <person name="Rehner S.A."/>
        </authorList>
    </citation>
    <scope>NUCLEOTIDE SEQUENCE [LARGE SCALE GENOMIC DNA]</scope>
    <source>
        <strain evidence="2 3">ARSEF4384</strain>
    </source>
</reference>
<evidence type="ECO:0000256" key="1">
    <source>
        <dbReference type="SAM" id="MobiDB-lite"/>
    </source>
</evidence>
<proteinExistence type="predicted"/>
<dbReference type="AlphaFoldDB" id="A0AAW0RIU6"/>